<dbReference type="Pfam" id="PF00702">
    <property type="entry name" value="Hydrolase"/>
    <property type="match status" value="1"/>
</dbReference>
<evidence type="ECO:0000256" key="12">
    <source>
        <dbReference type="ARBA" id="ARBA00023008"/>
    </source>
</evidence>
<keyword evidence="5 16" id="KW-0812">Transmembrane</keyword>
<comment type="caution">
    <text evidence="18">The sequence shown here is derived from an EMBL/GenBank/DDBJ whole genome shotgun (WGS) entry which is preliminary data.</text>
</comment>
<dbReference type="SUPFAM" id="SSF81665">
    <property type="entry name" value="Calcium ATPase, transmembrane domain M"/>
    <property type="match status" value="1"/>
</dbReference>
<dbReference type="GO" id="GO:0008551">
    <property type="term" value="F:P-type cadmium transporter activity"/>
    <property type="evidence" value="ECO:0007669"/>
    <property type="project" value="UniProtKB-EC"/>
</dbReference>
<evidence type="ECO:0000259" key="17">
    <source>
        <dbReference type="Pfam" id="PF00122"/>
    </source>
</evidence>
<dbReference type="Pfam" id="PF00122">
    <property type="entry name" value="E1-E2_ATPase"/>
    <property type="match status" value="1"/>
</dbReference>
<feature type="transmembrane region" description="Helical" evidence="16">
    <location>
        <begin position="16"/>
        <end position="34"/>
    </location>
</feature>
<dbReference type="GO" id="GO:0016887">
    <property type="term" value="F:ATP hydrolysis activity"/>
    <property type="evidence" value="ECO:0007669"/>
    <property type="project" value="InterPro"/>
</dbReference>
<keyword evidence="8" id="KW-0187">Copper transport</keyword>
<dbReference type="InterPro" id="IPR059000">
    <property type="entry name" value="ATPase_P-type_domA"/>
</dbReference>
<comment type="catalytic activity">
    <reaction evidence="15">
        <text>Cd(2+)(in) + ATP + H2O = Cd(2+)(out) + ADP + phosphate + H(+)</text>
        <dbReference type="Rhea" id="RHEA:12132"/>
        <dbReference type="ChEBI" id="CHEBI:15377"/>
        <dbReference type="ChEBI" id="CHEBI:15378"/>
        <dbReference type="ChEBI" id="CHEBI:30616"/>
        <dbReference type="ChEBI" id="CHEBI:43474"/>
        <dbReference type="ChEBI" id="CHEBI:48775"/>
        <dbReference type="ChEBI" id="CHEBI:456216"/>
        <dbReference type="EC" id="7.2.2.21"/>
    </reaction>
</comment>
<keyword evidence="4" id="KW-0104">Cadmium</keyword>
<evidence type="ECO:0000313" key="18">
    <source>
        <dbReference type="EMBL" id="TCK92611.1"/>
    </source>
</evidence>
<dbReference type="InterPro" id="IPR018303">
    <property type="entry name" value="ATPase_P-typ_P_site"/>
</dbReference>
<keyword evidence="3 16" id="KW-1003">Cell membrane</keyword>
<dbReference type="NCBIfam" id="TIGR01525">
    <property type="entry name" value="ATPase-IB_hvy"/>
    <property type="match status" value="1"/>
</dbReference>
<dbReference type="PRINTS" id="PR00119">
    <property type="entry name" value="CATATPASE"/>
</dbReference>
<dbReference type="PANTHER" id="PTHR48085:SF5">
    <property type="entry name" value="CADMIUM_ZINC-TRANSPORTING ATPASE HMA4-RELATED"/>
    <property type="match status" value="1"/>
</dbReference>
<feature type="transmembrane region" description="Helical" evidence="16">
    <location>
        <begin position="599"/>
        <end position="617"/>
    </location>
</feature>
<evidence type="ECO:0000256" key="5">
    <source>
        <dbReference type="ARBA" id="ARBA00022692"/>
    </source>
</evidence>
<dbReference type="GO" id="GO:0006825">
    <property type="term" value="P:copper ion transport"/>
    <property type="evidence" value="ECO:0007669"/>
    <property type="project" value="UniProtKB-KW"/>
</dbReference>
<dbReference type="InterPro" id="IPR023298">
    <property type="entry name" value="ATPase_P-typ_TM_dom_sf"/>
</dbReference>
<dbReference type="SFLD" id="SFLDS00003">
    <property type="entry name" value="Haloacid_Dehalogenase"/>
    <property type="match status" value="1"/>
</dbReference>
<feature type="transmembrane region" description="Helical" evidence="16">
    <location>
        <begin position="261"/>
        <end position="286"/>
    </location>
</feature>
<dbReference type="PANTHER" id="PTHR48085">
    <property type="entry name" value="CADMIUM/ZINC-TRANSPORTING ATPASE HMA2-RELATED"/>
    <property type="match status" value="1"/>
</dbReference>
<dbReference type="GO" id="GO:0046872">
    <property type="term" value="F:metal ion binding"/>
    <property type="evidence" value="ECO:0007669"/>
    <property type="project" value="UniProtKB-KW"/>
</dbReference>
<dbReference type="GO" id="GO:0005524">
    <property type="term" value="F:ATP binding"/>
    <property type="evidence" value="ECO:0007669"/>
    <property type="project" value="UniProtKB-UniRule"/>
</dbReference>
<dbReference type="InterPro" id="IPR001757">
    <property type="entry name" value="P_typ_ATPase"/>
</dbReference>
<evidence type="ECO:0000256" key="8">
    <source>
        <dbReference type="ARBA" id="ARBA00022796"/>
    </source>
</evidence>
<feature type="transmembrane region" description="Helical" evidence="16">
    <location>
        <begin position="236"/>
        <end position="255"/>
    </location>
</feature>
<dbReference type="FunFam" id="2.70.150.10:FF:000020">
    <property type="entry name" value="Copper-exporting P-type ATPase A"/>
    <property type="match status" value="1"/>
</dbReference>
<dbReference type="Gene3D" id="3.40.1110.10">
    <property type="entry name" value="Calcium-transporting ATPase, cytoplasmic domain N"/>
    <property type="match status" value="1"/>
</dbReference>
<keyword evidence="9 16" id="KW-0067">ATP-binding</keyword>
<proteinExistence type="inferred from homology"/>
<evidence type="ECO:0000256" key="6">
    <source>
        <dbReference type="ARBA" id="ARBA00022723"/>
    </source>
</evidence>
<dbReference type="InterPro" id="IPR036412">
    <property type="entry name" value="HAD-like_sf"/>
</dbReference>
<dbReference type="SUPFAM" id="SSF56784">
    <property type="entry name" value="HAD-like"/>
    <property type="match status" value="1"/>
</dbReference>
<name>A0A4V2Q078_9FIRM</name>
<dbReference type="RefSeq" id="WP_243117019.1">
    <property type="nucleotide sequence ID" value="NZ_SMGQ01000013.1"/>
</dbReference>
<dbReference type="SFLD" id="SFLDF00027">
    <property type="entry name" value="p-type_atpase"/>
    <property type="match status" value="1"/>
</dbReference>
<dbReference type="PROSITE" id="PS00154">
    <property type="entry name" value="ATPASE_E1_E2"/>
    <property type="match status" value="1"/>
</dbReference>
<sequence length="636" mass="68669">MNNIIGWLKEEDRLTIVYTAISALFLILSFTTQYEPFGINLAWGAILISGTPIVYGSFKRLIFYKDIKAGLLVSIALIACILVGEYFAAGEVVVIMMIGELLEDYTVRRSKMGLKNLIALQPTKARVLRNGAYEMIESQEVRVGDKIRIIAGEAIPVDGMIIEGITSIDQSVMTGESIPVEKSNGDDVFSATVNTYGTIVIEAKKVGEDSSIAKMIHMIKEAETKKAPILSVMDRWASYLVVIALVLSVLIGLITQDILRAITVLVVFCPCALVLATPTAIAAGIGNATKHGIIVKSGEALERLGKVARVVFDKTGTLTIGEPEVNNIMINQSVQQSEEEFLRLVSSAQLYSEHPLGVAIRKFATANNHQLVEPKDFQVIPGKGVIAQVESHEVVVGNPALIASYGFVIDKALKKKFDNENEKGNTAVLVAIDKKVAGIITLSDQLRPDSGRIVNEIYKWGAKISLLTGDNEKVALKIANEVGINEYIASALPEDKVKTVESYEASGQKTCMVGDGINDAPALKTAFVSIAMAGIGSDIATESADIVLVKDDLIKLPYIMKLSRDVIKKINQNIIISMVLNFGAIGLAGFGLLNPVTGALVHNVGSVLVVINAAFLLNKNKGRSLELGYQFKRVAR</sequence>
<dbReference type="InterPro" id="IPR044492">
    <property type="entry name" value="P_typ_ATPase_HD_dom"/>
</dbReference>
<dbReference type="InterPro" id="IPR008250">
    <property type="entry name" value="ATPase_P-typ_transduc_dom_A_sf"/>
</dbReference>
<evidence type="ECO:0000256" key="13">
    <source>
        <dbReference type="ARBA" id="ARBA00023136"/>
    </source>
</evidence>
<dbReference type="InterPro" id="IPR023214">
    <property type="entry name" value="HAD_sf"/>
</dbReference>
<keyword evidence="13 16" id="KW-0472">Membrane</keyword>
<gene>
    <name evidence="18" type="ORF">EDC19_1760</name>
</gene>
<accession>A0A4V2Q078</accession>
<evidence type="ECO:0000256" key="3">
    <source>
        <dbReference type="ARBA" id="ARBA00022475"/>
    </source>
</evidence>
<dbReference type="NCBIfam" id="TIGR01494">
    <property type="entry name" value="ATPase_P-type"/>
    <property type="match status" value="1"/>
</dbReference>
<dbReference type="InterPro" id="IPR023299">
    <property type="entry name" value="ATPase_P-typ_cyto_dom_N"/>
</dbReference>
<dbReference type="EC" id="7.2.2.21" evidence="14"/>
<feature type="domain" description="P-type ATPase A" evidence="17">
    <location>
        <begin position="120"/>
        <end position="219"/>
    </location>
</feature>
<keyword evidence="8" id="KW-0813">Transport</keyword>
<dbReference type="InterPro" id="IPR051014">
    <property type="entry name" value="Cation_Transport_ATPase_IB"/>
</dbReference>
<dbReference type="EMBL" id="SMGQ01000013">
    <property type="protein sequence ID" value="TCK92611.1"/>
    <property type="molecule type" value="Genomic_DNA"/>
</dbReference>
<evidence type="ECO:0000256" key="10">
    <source>
        <dbReference type="ARBA" id="ARBA00022967"/>
    </source>
</evidence>
<evidence type="ECO:0000256" key="11">
    <source>
        <dbReference type="ARBA" id="ARBA00022989"/>
    </source>
</evidence>
<dbReference type="Gene3D" id="2.70.150.10">
    <property type="entry name" value="Calcium-transporting ATPase, cytoplasmic transduction domain A"/>
    <property type="match status" value="1"/>
</dbReference>
<dbReference type="Proteomes" id="UP000294545">
    <property type="component" value="Unassembled WGS sequence"/>
</dbReference>
<evidence type="ECO:0000256" key="9">
    <source>
        <dbReference type="ARBA" id="ARBA00022840"/>
    </source>
</evidence>
<feature type="transmembrane region" description="Helical" evidence="16">
    <location>
        <begin position="574"/>
        <end position="593"/>
    </location>
</feature>
<feature type="transmembrane region" description="Helical" evidence="16">
    <location>
        <begin position="70"/>
        <end position="102"/>
    </location>
</feature>
<reference evidence="18 19" key="1">
    <citation type="submission" date="2019-03" db="EMBL/GenBank/DDBJ databases">
        <title>Genomic Encyclopedia of Type Strains, Phase IV (KMG-IV): sequencing the most valuable type-strain genomes for metagenomic binning, comparative biology and taxonomic classification.</title>
        <authorList>
            <person name="Goeker M."/>
        </authorList>
    </citation>
    <scope>NUCLEOTIDE SEQUENCE [LARGE SCALE GENOMIC DNA]</scope>
    <source>
        <strain evidence="18 19">DSM 24176</strain>
    </source>
</reference>
<dbReference type="Gene3D" id="3.40.50.1000">
    <property type="entry name" value="HAD superfamily/HAD-like"/>
    <property type="match status" value="1"/>
</dbReference>
<keyword evidence="7 16" id="KW-0547">Nucleotide-binding</keyword>
<dbReference type="SFLD" id="SFLDG00002">
    <property type="entry name" value="C1.7:_P-type_atpase_like"/>
    <property type="match status" value="1"/>
</dbReference>
<keyword evidence="10" id="KW-1278">Translocase</keyword>
<comment type="subcellular location">
    <subcellularLocation>
        <location evidence="1">Cell membrane</location>
        <topology evidence="1">Multi-pass membrane protein</topology>
    </subcellularLocation>
</comment>
<evidence type="ECO:0000256" key="2">
    <source>
        <dbReference type="ARBA" id="ARBA00006024"/>
    </source>
</evidence>
<evidence type="ECO:0000256" key="16">
    <source>
        <dbReference type="RuleBase" id="RU362081"/>
    </source>
</evidence>
<keyword evidence="6 16" id="KW-0479">Metal-binding</keyword>
<evidence type="ECO:0000256" key="1">
    <source>
        <dbReference type="ARBA" id="ARBA00004651"/>
    </source>
</evidence>
<keyword evidence="11 16" id="KW-1133">Transmembrane helix</keyword>
<evidence type="ECO:0000256" key="14">
    <source>
        <dbReference type="ARBA" id="ARBA00039103"/>
    </source>
</evidence>
<comment type="similarity">
    <text evidence="2 16">Belongs to the cation transport ATPase (P-type) (TC 3.A.3) family. Type IB subfamily.</text>
</comment>
<keyword evidence="19" id="KW-1185">Reference proteome</keyword>
<keyword evidence="12" id="KW-0186">Copper</keyword>
<dbReference type="GO" id="GO:0005886">
    <property type="term" value="C:plasma membrane"/>
    <property type="evidence" value="ECO:0007669"/>
    <property type="project" value="UniProtKB-SubCell"/>
</dbReference>
<organism evidence="18 19">
    <name type="scientific">Natranaerovirga hydrolytica</name>
    <dbReference type="NCBI Taxonomy" id="680378"/>
    <lineage>
        <taxon>Bacteria</taxon>
        <taxon>Bacillati</taxon>
        <taxon>Bacillota</taxon>
        <taxon>Clostridia</taxon>
        <taxon>Lachnospirales</taxon>
        <taxon>Natranaerovirgaceae</taxon>
        <taxon>Natranaerovirga</taxon>
    </lineage>
</organism>
<protein>
    <recommendedName>
        <fullName evidence="14">Cd(2+)-exporting ATPase</fullName>
        <ecNumber evidence="14">7.2.2.21</ecNumber>
    </recommendedName>
</protein>
<keyword evidence="8" id="KW-0406">Ion transport</keyword>
<feature type="transmembrane region" description="Helical" evidence="16">
    <location>
        <begin position="41"/>
        <end position="58"/>
    </location>
</feature>
<evidence type="ECO:0000256" key="4">
    <source>
        <dbReference type="ARBA" id="ARBA00022539"/>
    </source>
</evidence>
<evidence type="ECO:0000256" key="15">
    <source>
        <dbReference type="ARBA" id="ARBA00049338"/>
    </source>
</evidence>
<dbReference type="NCBIfam" id="TIGR01511">
    <property type="entry name" value="ATPase-IB1_Cu"/>
    <property type="match status" value="1"/>
</dbReference>
<dbReference type="SUPFAM" id="SSF81653">
    <property type="entry name" value="Calcium ATPase, transduction domain A"/>
    <property type="match status" value="1"/>
</dbReference>
<evidence type="ECO:0000313" key="19">
    <source>
        <dbReference type="Proteomes" id="UP000294545"/>
    </source>
</evidence>
<dbReference type="AlphaFoldDB" id="A0A4V2Q078"/>
<dbReference type="InterPro" id="IPR027256">
    <property type="entry name" value="P-typ_ATPase_IB"/>
</dbReference>
<dbReference type="CDD" id="cd02079">
    <property type="entry name" value="P-type_ATPase_HM"/>
    <property type="match status" value="1"/>
</dbReference>
<evidence type="ECO:0000256" key="7">
    <source>
        <dbReference type="ARBA" id="ARBA00022741"/>
    </source>
</evidence>